<gene>
    <name evidence="2" type="ORF">HG543_17890</name>
</gene>
<proteinExistence type="predicted"/>
<sequence length="495" mass="54732">MAAVTQVRIDQVAREDLVMFVNACFSCTGQREFYGDARGQSVSIEFLHQYILGNYRRLYARTLAAGINHFNQAQIILNLLAAGSPAAEEDRREEGALIAATLRALPPPRAWRVLESLRARRINNRRARAIAREYLAGRADLAFDAVKYRSKLRAAVVHGHVKLPGELGPFLIHGWKKRTYTQPLLEAFRQAHYTQEAVYALPYTVAEGLAARHGIPRDVFLQRIEPRLTAAERLRLQESAARDSGQAPPVDLERASLTKLALYALALKPEARRERREALHTALARAAARVLERAPVSLGRVAAVLDNSYSASGSLEKRRRPLGVALAAHYLLSAASRDYRAFWTTPVEDAVLVGARGQTDIATPLLDALAWGADLVVIVSDGHDNDPPKAVAELTRVFRTKLDPERRTALVHVNPVFDAEEYAPRSFGTAVPTVGVRDAEDLPTVLGFARFAEGAAALAELERYLSARVRQWLERDARRRRSEAPGTSPAAEEGE</sequence>
<name>A0A848LDD9_9BACT</name>
<feature type="region of interest" description="Disordered" evidence="1">
    <location>
        <begin position="476"/>
        <end position="495"/>
    </location>
</feature>
<dbReference type="RefSeq" id="WP_169346005.1">
    <property type="nucleotide sequence ID" value="NZ_JABBJJ010000076.1"/>
</dbReference>
<organism evidence="2 3">
    <name type="scientific">Pyxidicoccus fallax</name>
    <dbReference type="NCBI Taxonomy" id="394095"/>
    <lineage>
        <taxon>Bacteria</taxon>
        <taxon>Pseudomonadati</taxon>
        <taxon>Myxococcota</taxon>
        <taxon>Myxococcia</taxon>
        <taxon>Myxococcales</taxon>
        <taxon>Cystobacterineae</taxon>
        <taxon>Myxococcaceae</taxon>
        <taxon>Pyxidicoccus</taxon>
    </lineage>
</organism>
<dbReference type="Proteomes" id="UP000518300">
    <property type="component" value="Unassembled WGS sequence"/>
</dbReference>
<comment type="caution">
    <text evidence="2">The sequence shown here is derived from an EMBL/GenBank/DDBJ whole genome shotgun (WGS) entry which is preliminary data.</text>
</comment>
<accession>A0A848LDD9</accession>
<evidence type="ECO:0000313" key="3">
    <source>
        <dbReference type="Proteomes" id="UP000518300"/>
    </source>
</evidence>
<protein>
    <recommendedName>
        <fullName evidence="4">TROVE domain-containing protein</fullName>
    </recommendedName>
</protein>
<evidence type="ECO:0000256" key="1">
    <source>
        <dbReference type="SAM" id="MobiDB-lite"/>
    </source>
</evidence>
<evidence type="ECO:0008006" key="4">
    <source>
        <dbReference type="Google" id="ProtNLM"/>
    </source>
</evidence>
<dbReference type="EMBL" id="JABBJJ010000076">
    <property type="protein sequence ID" value="NMO16717.1"/>
    <property type="molecule type" value="Genomic_DNA"/>
</dbReference>
<dbReference type="AlphaFoldDB" id="A0A848LDD9"/>
<keyword evidence="3" id="KW-1185">Reference proteome</keyword>
<reference evidence="2 3" key="1">
    <citation type="submission" date="2020-04" db="EMBL/GenBank/DDBJ databases">
        <title>Draft genome of Pyxidicoccus fallax type strain.</title>
        <authorList>
            <person name="Whitworth D.E."/>
        </authorList>
    </citation>
    <scope>NUCLEOTIDE SEQUENCE [LARGE SCALE GENOMIC DNA]</scope>
    <source>
        <strain evidence="2 3">DSM 14698</strain>
    </source>
</reference>
<evidence type="ECO:0000313" key="2">
    <source>
        <dbReference type="EMBL" id="NMO16717.1"/>
    </source>
</evidence>